<feature type="compositionally biased region" description="Polar residues" evidence="3">
    <location>
        <begin position="27"/>
        <end position="40"/>
    </location>
</feature>
<reference evidence="5" key="1">
    <citation type="submission" date="2020-03" db="EMBL/GenBank/DDBJ databases">
        <authorList>
            <person name="Weist P."/>
        </authorList>
    </citation>
    <scope>NUCLEOTIDE SEQUENCE</scope>
</reference>
<evidence type="ECO:0000313" key="6">
    <source>
        <dbReference type="Proteomes" id="UP001153269"/>
    </source>
</evidence>
<dbReference type="PANTHER" id="PTHR23236:SF95">
    <property type="entry name" value="NUCLEOLAR PROTEIN 13"/>
    <property type="match status" value="1"/>
</dbReference>
<evidence type="ECO:0000259" key="4">
    <source>
        <dbReference type="PROSITE" id="PS50102"/>
    </source>
</evidence>
<feature type="region of interest" description="Disordered" evidence="3">
    <location>
        <begin position="1"/>
        <end position="104"/>
    </location>
</feature>
<dbReference type="PANTHER" id="PTHR23236">
    <property type="entry name" value="EUKARYOTIC TRANSLATION INITIATION FACTOR 4B/4H"/>
    <property type="match status" value="1"/>
</dbReference>
<evidence type="ECO:0000256" key="3">
    <source>
        <dbReference type="SAM" id="MobiDB-lite"/>
    </source>
</evidence>
<dbReference type="InterPro" id="IPR035979">
    <property type="entry name" value="RBD_domain_sf"/>
</dbReference>
<comment type="caution">
    <text evidence="5">The sequence shown here is derived from an EMBL/GenBank/DDBJ whole genome shotgun (WGS) entry which is preliminary data.</text>
</comment>
<evidence type="ECO:0000256" key="1">
    <source>
        <dbReference type="ARBA" id="ARBA00022884"/>
    </source>
</evidence>
<protein>
    <recommendedName>
        <fullName evidence="4">RRM domain-containing protein</fullName>
    </recommendedName>
</protein>
<evidence type="ECO:0000256" key="2">
    <source>
        <dbReference type="PROSITE-ProRule" id="PRU00176"/>
    </source>
</evidence>
<dbReference type="InterPro" id="IPR000504">
    <property type="entry name" value="RRM_dom"/>
</dbReference>
<accession>A0A9N7Z7V2</accession>
<dbReference type="Pfam" id="PF00076">
    <property type="entry name" value="RRM_1"/>
    <property type="match status" value="3"/>
</dbReference>
<dbReference type="AlphaFoldDB" id="A0A9N7Z7V2"/>
<evidence type="ECO:0000313" key="5">
    <source>
        <dbReference type="EMBL" id="CAB1458668.1"/>
    </source>
</evidence>
<name>A0A9N7Z7V2_PLEPL</name>
<feature type="compositionally biased region" description="Polar residues" evidence="3">
    <location>
        <begin position="86"/>
        <end position="95"/>
    </location>
</feature>
<proteinExistence type="predicted"/>
<organism evidence="5 6">
    <name type="scientific">Pleuronectes platessa</name>
    <name type="common">European plaice</name>
    <dbReference type="NCBI Taxonomy" id="8262"/>
    <lineage>
        <taxon>Eukaryota</taxon>
        <taxon>Metazoa</taxon>
        <taxon>Chordata</taxon>
        <taxon>Craniata</taxon>
        <taxon>Vertebrata</taxon>
        <taxon>Euteleostomi</taxon>
        <taxon>Actinopterygii</taxon>
        <taxon>Neopterygii</taxon>
        <taxon>Teleostei</taxon>
        <taxon>Neoteleostei</taxon>
        <taxon>Acanthomorphata</taxon>
        <taxon>Carangaria</taxon>
        <taxon>Pleuronectiformes</taxon>
        <taxon>Pleuronectoidei</taxon>
        <taxon>Pleuronectidae</taxon>
        <taxon>Pleuronectes</taxon>
    </lineage>
</organism>
<feature type="domain" description="RRM" evidence="4">
    <location>
        <begin position="152"/>
        <end position="228"/>
    </location>
</feature>
<dbReference type="InterPro" id="IPR012677">
    <property type="entry name" value="Nucleotide-bd_a/b_plait_sf"/>
</dbReference>
<dbReference type="SUPFAM" id="SSF54928">
    <property type="entry name" value="RNA-binding domain, RBD"/>
    <property type="match status" value="3"/>
</dbReference>
<gene>
    <name evidence="5" type="ORF">PLEPLA_LOCUS46498</name>
</gene>
<dbReference type="GO" id="GO:0005730">
    <property type="term" value="C:nucleolus"/>
    <property type="evidence" value="ECO:0007669"/>
    <property type="project" value="TreeGrafter"/>
</dbReference>
<feature type="domain" description="RRM" evidence="4">
    <location>
        <begin position="247"/>
        <end position="321"/>
    </location>
</feature>
<dbReference type="GO" id="GO:0003723">
    <property type="term" value="F:RNA binding"/>
    <property type="evidence" value="ECO:0007669"/>
    <property type="project" value="UniProtKB-UniRule"/>
</dbReference>
<dbReference type="EMBL" id="CADEAL010004398">
    <property type="protein sequence ID" value="CAB1458668.1"/>
    <property type="molecule type" value="Genomic_DNA"/>
</dbReference>
<dbReference type="Proteomes" id="UP001153269">
    <property type="component" value="Unassembled WGS sequence"/>
</dbReference>
<feature type="domain" description="RRM" evidence="4">
    <location>
        <begin position="345"/>
        <end position="410"/>
    </location>
</feature>
<keyword evidence="1 2" id="KW-0694">RNA-binding</keyword>
<dbReference type="PROSITE" id="PS50102">
    <property type="entry name" value="RRM"/>
    <property type="match status" value="3"/>
</dbReference>
<sequence>MAKTDTPRRKTRQSKVVTDEVGEGPNTEEQTMTVCSSGLTVVTEENAATGSTETKQEEKNQDDQESQMDCVIERSESQMDTAVEGNDSTTTVTENGTEKPEGQSVSMEQEINGNEQMVVGEKAVKTRKRKSKAQANVETSPAKKTKVINDGFCLYVGNLNNSKTFEEVKDSLAKYFMTQSLLFQDIRLDRSKKHAHVDLASEMDLTKALTLNGEIILEKPVKIAKAKVKSADEVKTPVDKKAARDARCLFVKNLPFTATKADIQKIFQTAVNVRFPDGAEGPSKGIAFVEFKNPGIAKDVQKKMKGAKIEERVLIVDSVKETNGTKVSKASDAKSITKAAPPPNNTLFVSNMSFDLKEKTLKKYFQKAIDIKMPLSQGKSKGYAFVEFATVAQAAKALKSTQNINVFKRK</sequence>
<dbReference type="Gene3D" id="3.30.70.330">
    <property type="match status" value="3"/>
</dbReference>
<dbReference type="SMART" id="SM00360">
    <property type="entry name" value="RRM"/>
    <property type="match status" value="3"/>
</dbReference>
<keyword evidence="6" id="KW-1185">Reference proteome</keyword>